<dbReference type="PANTHER" id="PTHR43877">
    <property type="entry name" value="AMINOALKYLPHOSPHONATE N-ACETYLTRANSFERASE-RELATED-RELATED"/>
    <property type="match status" value="1"/>
</dbReference>
<dbReference type="PROSITE" id="PS51186">
    <property type="entry name" value="GNAT"/>
    <property type="match status" value="1"/>
</dbReference>
<reference evidence="5" key="1">
    <citation type="submission" date="2015-07" db="EMBL/GenBank/DDBJ databases">
        <title>Genome Of Nitrogen-Fixing Cyanobacterium Nostoc piscinale CENA21 From Solimoes/Amazon River Floodplain Sediments And Comparative Genomics To Uncover Biosynthetic Natural Products Potential.</title>
        <authorList>
            <person name="Leao T.F."/>
            <person name="Leao P.N."/>
            <person name="Guimaraes P.I."/>
            <person name="de Melo A.G.C."/>
            <person name="Ramos R.T.J."/>
            <person name="Silva A."/>
            <person name="Fiore M.F."/>
            <person name="Schneider M.P.C."/>
        </authorList>
    </citation>
    <scope>NUCLEOTIDE SEQUENCE [LARGE SCALE GENOMIC DNA]</scope>
    <source>
        <strain evidence="5">CENA21</strain>
    </source>
</reference>
<gene>
    <name evidence="4" type="ORF">ACX27_15365</name>
</gene>
<dbReference type="EMBL" id="CP012036">
    <property type="protein sequence ID" value="ALF53920.1"/>
    <property type="molecule type" value="Genomic_DNA"/>
</dbReference>
<dbReference type="PATRIC" id="fig|224013.5.peg.3705"/>
<evidence type="ECO:0000259" key="3">
    <source>
        <dbReference type="PROSITE" id="PS51186"/>
    </source>
</evidence>
<dbReference type="InterPro" id="IPR050832">
    <property type="entry name" value="Bact_Acetyltransf"/>
</dbReference>
<reference evidence="4 5" key="2">
    <citation type="journal article" date="2016" name="Genome Announc.">
        <title>Draft Genome Sequence of the N2-Fixing Cyanobacterium Nostoc piscinale CENA21, Isolated from the Brazilian Amazon Floodplain.</title>
        <authorList>
            <person name="Leao T."/>
            <person name="Guimaraes P.I."/>
            <person name="de Melo A.G."/>
            <person name="Ramos R.T."/>
            <person name="Leao P.N."/>
            <person name="Silva A."/>
            <person name="Fiore M.F."/>
            <person name="Schneider M.P."/>
        </authorList>
    </citation>
    <scope>NUCLEOTIDE SEQUENCE [LARGE SCALE GENOMIC DNA]</scope>
    <source>
        <strain evidence="4 5">CENA21</strain>
    </source>
</reference>
<dbReference type="OrthoDB" id="9789603at2"/>
<dbReference type="SUPFAM" id="SSF55729">
    <property type="entry name" value="Acyl-CoA N-acyltransferases (Nat)"/>
    <property type="match status" value="1"/>
</dbReference>
<dbReference type="RefSeq" id="WP_062294131.1">
    <property type="nucleotide sequence ID" value="NZ_CP012036.1"/>
</dbReference>
<dbReference type="InterPro" id="IPR016181">
    <property type="entry name" value="Acyl_CoA_acyltransferase"/>
</dbReference>
<dbReference type="Pfam" id="PF00583">
    <property type="entry name" value="Acetyltransf_1"/>
    <property type="match status" value="1"/>
</dbReference>
<dbReference type="STRING" id="224013.ACX27_15365"/>
<dbReference type="Gene3D" id="3.40.630.30">
    <property type="match status" value="1"/>
</dbReference>
<evidence type="ECO:0000256" key="1">
    <source>
        <dbReference type="ARBA" id="ARBA00022679"/>
    </source>
</evidence>
<dbReference type="AlphaFoldDB" id="A0A0M4T2X3"/>
<keyword evidence="1 4" id="KW-0808">Transferase</keyword>
<protein>
    <submittedName>
        <fullName evidence="4">Acetyltransferase</fullName>
    </submittedName>
</protein>
<dbReference type="CDD" id="cd04301">
    <property type="entry name" value="NAT_SF"/>
    <property type="match status" value="1"/>
</dbReference>
<proteinExistence type="predicted"/>
<dbReference type="Proteomes" id="UP000062645">
    <property type="component" value="Chromosome"/>
</dbReference>
<keyword evidence="5" id="KW-1185">Reference proteome</keyword>
<accession>A0A0M4T2X3</accession>
<evidence type="ECO:0000313" key="5">
    <source>
        <dbReference type="Proteomes" id="UP000062645"/>
    </source>
</evidence>
<sequence length="158" mass="17512">MIRPSTPDDSAALIAIAVAAELFPANETEELSKVLASYFSGDIGDGHVWLTDEEDGEPCGVAYYAPAPFTDGTWDLLMIVVHPNYQRQGRGEALVKYVENALRASGQRILLVETSGLPSYDRARAFYKKCGFEEEARIRDFYKAGEDKVVFRKALNAE</sequence>
<name>A0A0M4T2X3_9NOSO</name>
<evidence type="ECO:0000313" key="4">
    <source>
        <dbReference type="EMBL" id="ALF53920.1"/>
    </source>
</evidence>
<dbReference type="KEGG" id="npz:ACX27_15365"/>
<evidence type="ECO:0000256" key="2">
    <source>
        <dbReference type="ARBA" id="ARBA00023315"/>
    </source>
</evidence>
<feature type="domain" description="N-acetyltransferase" evidence="3">
    <location>
        <begin position="1"/>
        <end position="156"/>
    </location>
</feature>
<dbReference type="InterPro" id="IPR000182">
    <property type="entry name" value="GNAT_dom"/>
</dbReference>
<organism evidence="4 5">
    <name type="scientific">Nostoc piscinale CENA21</name>
    <dbReference type="NCBI Taxonomy" id="224013"/>
    <lineage>
        <taxon>Bacteria</taxon>
        <taxon>Bacillati</taxon>
        <taxon>Cyanobacteriota</taxon>
        <taxon>Cyanophyceae</taxon>
        <taxon>Nostocales</taxon>
        <taxon>Nostocaceae</taxon>
        <taxon>Nostoc</taxon>
    </lineage>
</organism>
<dbReference type="GO" id="GO:0016747">
    <property type="term" value="F:acyltransferase activity, transferring groups other than amino-acyl groups"/>
    <property type="evidence" value="ECO:0007669"/>
    <property type="project" value="InterPro"/>
</dbReference>
<keyword evidence="2" id="KW-0012">Acyltransferase</keyword>